<evidence type="ECO:0000313" key="4">
    <source>
        <dbReference type="Ensembl" id="ENSAMEP00000030538.1"/>
    </source>
</evidence>
<dbReference type="FunFam" id="2.60.40.10:FF:000283">
    <property type="entry name" value="Immunoglobulin kappa constant"/>
    <property type="match status" value="1"/>
</dbReference>
<dbReference type="InParanoid" id="A0A7N5JZH6"/>
<dbReference type="Gene3D" id="2.60.40.10">
    <property type="entry name" value="Immunoglobulins"/>
    <property type="match status" value="1"/>
</dbReference>
<dbReference type="InterPro" id="IPR036179">
    <property type="entry name" value="Ig-like_dom_sf"/>
</dbReference>
<organism evidence="4 5">
    <name type="scientific">Ailuropoda melanoleuca</name>
    <name type="common">Giant panda</name>
    <dbReference type="NCBI Taxonomy" id="9646"/>
    <lineage>
        <taxon>Eukaryota</taxon>
        <taxon>Metazoa</taxon>
        <taxon>Chordata</taxon>
        <taxon>Craniata</taxon>
        <taxon>Vertebrata</taxon>
        <taxon>Euteleostomi</taxon>
        <taxon>Mammalia</taxon>
        <taxon>Eutheria</taxon>
        <taxon>Laurasiatheria</taxon>
        <taxon>Carnivora</taxon>
        <taxon>Caniformia</taxon>
        <taxon>Ursidae</taxon>
        <taxon>Ailuropoda</taxon>
    </lineage>
</organism>
<reference evidence="4" key="3">
    <citation type="submission" date="2025-09" db="UniProtKB">
        <authorList>
            <consortium name="Ensembl"/>
        </authorList>
    </citation>
    <scope>IDENTIFICATION</scope>
</reference>
<dbReference type="InterPro" id="IPR007110">
    <property type="entry name" value="Ig-like_dom"/>
</dbReference>
<accession>A0A7N5JZH6</accession>
<keyword evidence="5" id="KW-1185">Reference proteome</keyword>
<keyword evidence="1" id="KW-1015">Disulfide bond</keyword>
<dbReference type="InterPro" id="IPR003597">
    <property type="entry name" value="Ig_C1-set"/>
</dbReference>
<dbReference type="Ensembl" id="ENSAMET00000044652.1">
    <property type="protein sequence ID" value="ENSAMEP00000030538.1"/>
    <property type="gene ID" value="ENSAMEG00000028817.1"/>
</dbReference>
<evidence type="ECO:0000256" key="1">
    <source>
        <dbReference type="ARBA" id="ARBA00023157"/>
    </source>
</evidence>
<reference evidence="4 5" key="1">
    <citation type="journal article" date="2010" name="Nature">
        <title>The sequence and de novo assembly of the giant panda genome.</title>
        <authorList>
            <person name="Li R."/>
            <person name="Fan W."/>
            <person name="Tian G."/>
            <person name="Zhu H."/>
            <person name="He L."/>
            <person name="Cai J."/>
            <person name="Huang Q."/>
            <person name="Cai Q."/>
            <person name="Li B."/>
            <person name="Bai Y."/>
            <person name="Zhang Z."/>
            <person name="Zhang Y."/>
            <person name="Wang W."/>
            <person name="Li J."/>
            <person name="Wei F."/>
            <person name="Li H."/>
            <person name="Jian M."/>
            <person name="Li J."/>
            <person name="Zhang Z."/>
            <person name="Nielsen R."/>
            <person name="Li D."/>
            <person name="Gu W."/>
            <person name="Yang Z."/>
            <person name="Xuan Z."/>
            <person name="Ryder O.A."/>
            <person name="Leung F.C."/>
            <person name="Zhou Y."/>
            <person name="Cao J."/>
            <person name="Sun X."/>
            <person name="Fu Y."/>
            <person name="Fang X."/>
            <person name="Guo X."/>
            <person name="Wang B."/>
            <person name="Hou R."/>
            <person name="Shen F."/>
            <person name="Mu B."/>
            <person name="Ni P."/>
            <person name="Lin R."/>
            <person name="Qian W."/>
            <person name="Wang G."/>
            <person name="Yu C."/>
            <person name="Nie W."/>
            <person name="Wang J."/>
            <person name="Wu Z."/>
            <person name="Liang H."/>
            <person name="Min J."/>
            <person name="Wu Q."/>
            <person name="Cheng S."/>
            <person name="Ruan J."/>
            <person name="Wang M."/>
            <person name="Shi Z."/>
            <person name="Wen M."/>
            <person name="Liu B."/>
            <person name="Ren X."/>
            <person name="Zheng H."/>
            <person name="Dong D."/>
            <person name="Cook K."/>
            <person name="Shan G."/>
            <person name="Zhang H."/>
            <person name="Kosiol C."/>
            <person name="Xie X."/>
            <person name="Lu Z."/>
            <person name="Zheng H."/>
            <person name="Li Y."/>
            <person name="Steiner C.C."/>
            <person name="Lam T.T."/>
            <person name="Lin S."/>
            <person name="Zhang Q."/>
            <person name="Li G."/>
            <person name="Tian J."/>
            <person name="Gong T."/>
            <person name="Liu H."/>
            <person name="Zhang D."/>
            <person name="Fang L."/>
            <person name="Ye C."/>
            <person name="Zhang J."/>
            <person name="Hu W."/>
            <person name="Xu A."/>
            <person name="Ren Y."/>
            <person name="Zhang G."/>
            <person name="Bruford M.W."/>
            <person name="Li Q."/>
            <person name="Ma L."/>
            <person name="Guo Y."/>
            <person name="An N."/>
            <person name="Hu Y."/>
            <person name="Zheng Y."/>
            <person name="Shi Y."/>
            <person name="Li Z."/>
            <person name="Liu Q."/>
            <person name="Chen Y."/>
            <person name="Zhao J."/>
            <person name="Qu N."/>
            <person name="Zhao S."/>
            <person name="Tian F."/>
            <person name="Wang X."/>
            <person name="Wang H."/>
            <person name="Xu L."/>
            <person name="Liu X."/>
            <person name="Vinar T."/>
            <person name="Wang Y."/>
            <person name="Lam T.W."/>
            <person name="Yiu S.M."/>
            <person name="Liu S."/>
            <person name="Zhang H."/>
            <person name="Li D."/>
            <person name="Huang Y."/>
            <person name="Wang X."/>
            <person name="Yang G."/>
            <person name="Jiang Z."/>
            <person name="Wang J."/>
            <person name="Qin N."/>
            <person name="Li L."/>
            <person name="Li J."/>
            <person name="Bolund L."/>
            <person name="Kristiansen K."/>
            <person name="Wong G.K."/>
            <person name="Olson M."/>
            <person name="Zhang X."/>
            <person name="Li S."/>
            <person name="Yang H."/>
            <person name="Wang J."/>
            <person name="Wang J."/>
        </authorList>
    </citation>
    <scope>NUCLEOTIDE SEQUENCE [LARGE SCALE GENOMIC DNA]</scope>
</reference>
<dbReference type="Proteomes" id="UP000008912">
    <property type="component" value="Unassembled WGS sequence"/>
</dbReference>
<proteinExistence type="predicted"/>
<feature type="domain" description="Ig-like" evidence="3">
    <location>
        <begin position="1"/>
        <end position="94"/>
    </location>
</feature>
<protein>
    <recommendedName>
        <fullName evidence="3">Ig-like domain-containing protein</fullName>
    </recommendedName>
</protein>
<dbReference type="SUPFAM" id="SSF48726">
    <property type="entry name" value="Immunoglobulin"/>
    <property type="match status" value="1"/>
</dbReference>
<evidence type="ECO:0000259" key="3">
    <source>
        <dbReference type="PROSITE" id="PS50835"/>
    </source>
</evidence>
<reference evidence="4" key="2">
    <citation type="submission" date="2025-08" db="UniProtKB">
        <authorList>
            <consortium name="Ensembl"/>
        </authorList>
    </citation>
    <scope>IDENTIFICATION</scope>
</reference>
<name>A0A7N5JZH6_AILME</name>
<dbReference type="InterPro" id="IPR003006">
    <property type="entry name" value="Ig/MHC_CS"/>
</dbReference>
<dbReference type="InterPro" id="IPR013783">
    <property type="entry name" value="Ig-like_fold"/>
</dbReference>
<dbReference type="GeneTree" id="ENSGT00940000153307"/>
<dbReference type="PANTHER" id="PTHR19944">
    <property type="entry name" value="MHC CLASS II-RELATED"/>
    <property type="match status" value="1"/>
</dbReference>
<evidence type="ECO:0000313" key="5">
    <source>
        <dbReference type="Proteomes" id="UP000008912"/>
    </source>
</evidence>
<dbReference type="Pfam" id="PF07654">
    <property type="entry name" value="C1-set"/>
    <property type="match status" value="1"/>
</dbReference>
<dbReference type="AlphaFoldDB" id="A0A7N5JZH6"/>
<sequence length="99" mass="10658">MSLFPPSSEAVDANKGTLTCLLSDFYPGSVTVSWTADGQPISSGVETAKATKQIENNLYMTSSYLPVTSLDWNSNKVYACQATHERETITASVSRSQCA</sequence>
<dbReference type="PROSITE" id="PS50835">
    <property type="entry name" value="IG_LIKE"/>
    <property type="match status" value="1"/>
</dbReference>
<dbReference type="InterPro" id="IPR050160">
    <property type="entry name" value="MHC/Immunoglobulin"/>
</dbReference>
<dbReference type="PROSITE" id="PS00290">
    <property type="entry name" value="IG_MHC"/>
    <property type="match status" value="1"/>
</dbReference>
<dbReference type="PANTHER" id="PTHR19944:SF98">
    <property type="entry name" value="IG-LIKE DOMAIN-CONTAINING PROTEIN"/>
    <property type="match status" value="1"/>
</dbReference>
<keyword evidence="2" id="KW-0393">Immunoglobulin domain</keyword>
<dbReference type="SMART" id="SM00407">
    <property type="entry name" value="IGc1"/>
    <property type="match status" value="1"/>
</dbReference>
<evidence type="ECO:0000256" key="2">
    <source>
        <dbReference type="ARBA" id="ARBA00023319"/>
    </source>
</evidence>